<dbReference type="InParanoid" id="A0A369K1P2"/>
<evidence type="ECO:0000313" key="2">
    <source>
        <dbReference type="EMBL" id="RDB26667.1"/>
    </source>
</evidence>
<protein>
    <submittedName>
        <fullName evidence="2">Uncharacterized protein</fullName>
    </submittedName>
</protein>
<accession>A0A369K1P2</accession>
<proteinExistence type="predicted"/>
<dbReference type="AlphaFoldDB" id="A0A369K1P2"/>
<feature type="compositionally biased region" description="Polar residues" evidence="1">
    <location>
        <begin position="60"/>
        <end position="90"/>
    </location>
</feature>
<evidence type="ECO:0000256" key="1">
    <source>
        <dbReference type="SAM" id="MobiDB-lite"/>
    </source>
</evidence>
<feature type="region of interest" description="Disordered" evidence="1">
    <location>
        <begin position="1"/>
        <end position="114"/>
    </location>
</feature>
<evidence type="ECO:0000313" key="3">
    <source>
        <dbReference type="Proteomes" id="UP000076154"/>
    </source>
</evidence>
<sequence>MVPLEKNKNKKYLLNWKPPPPESSSPYSETNEANTMASESESSDSSESEAIATQGIPRRTNPSSQRRKTLTGSMLENYCRLQSTDFTTPSGMAESSAEPDVSSSSSPLDQSSATQAPIDVYYNLHPKWDSADFDNSVETSRLG</sequence>
<organism evidence="2 3">
    <name type="scientific">Hypsizygus marmoreus</name>
    <name type="common">White beech mushroom</name>
    <name type="synonym">Agaricus marmoreus</name>
    <dbReference type="NCBI Taxonomy" id="39966"/>
    <lineage>
        <taxon>Eukaryota</taxon>
        <taxon>Fungi</taxon>
        <taxon>Dikarya</taxon>
        <taxon>Basidiomycota</taxon>
        <taxon>Agaricomycotina</taxon>
        <taxon>Agaricomycetes</taxon>
        <taxon>Agaricomycetidae</taxon>
        <taxon>Agaricales</taxon>
        <taxon>Tricholomatineae</taxon>
        <taxon>Lyophyllaceae</taxon>
        <taxon>Hypsizygus</taxon>
    </lineage>
</organism>
<reference evidence="2" key="1">
    <citation type="submission" date="2018-04" db="EMBL/GenBank/DDBJ databases">
        <title>Whole genome sequencing of Hypsizygus marmoreus.</title>
        <authorList>
            <person name="Choi I.-G."/>
            <person name="Min B."/>
            <person name="Kim J.-G."/>
            <person name="Kim S."/>
            <person name="Oh Y.-L."/>
            <person name="Kong W.-S."/>
            <person name="Park H."/>
            <person name="Jeong J."/>
            <person name="Song E.-S."/>
        </authorList>
    </citation>
    <scope>NUCLEOTIDE SEQUENCE [LARGE SCALE GENOMIC DNA]</scope>
    <source>
        <strain evidence="2">51987-8</strain>
    </source>
</reference>
<comment type="caution">
    <text evidence="2">The sequence shown here is derived from an EMBL/GenBank/DDBJ whole genome shotgun (WGS) entry which is preliminary data.</text>
</comment>
<gene>
    <name evidence="2" type="ORF">Hypma_005518</name>
</gene>
<keyword evidence="3" id="KW-1185">Reference proteome</keyword>
<dbReference type="Proteomes" id="UP000076154">
    <property type="component" value="Unassembled WGS sequence"/>
</dbReference>
<dbReference type="EMBL" id="LUEZ02000025">
    <property type="protein sequence ID" value="RDB26667.1"/>
    <property type="molecule type" value="Genomic_DNA"/>
</dbReference>
<feature type="compositionally biased region" description="Low complexity" evidence="1">
    <location>
        <begin position="93"/>
        <end position="112"/>
    </location>
</feature>
<name>A0A369K1P2_HYPMA</name>